<evidence type="ECO:0000256" key="1">
    <source>
        <dbReference type="ARBA" id="ARBA00004496"/>
    </source>
</evidence>
<evidence type="ECO:0000256" key="8">
    <source>
        <dbReference type="ARBA" id="ARBA00022679"/>
    </source>
</evidence>
<dbReference type="EMBL" id="WNWM01000002">
    <property type="protein sequence ID" value="MUI12418.1"/>
    <property type="molecule type" value="Genomic_DNA"/>
</dbReference>
<feature type="domain" description="Ribosomal RNA small subunit methyltransferase E PUA-like" evidence="14">
    <location>
        <begin position="18"/>
        <end position="63"/>
    </location>
</feature>
<feature type="domain" description="Ribosomal RNA small subunit methyltransferase E methyltransferase" evidence="13">
    <location>
        <begin position="72"/>
        <end position="234"/>
    </location>
</feature>
<evidence type="ECO:0000256" key="2">
    <source>
        <dbReference type="ARBA" id="ARBA00005528"/>
    </source>
</evidence>
<dbReference type="PIRSF" id="PIRSF015601">
    <property type="entry name" value="MTase_slr0722"/>
    <property type="match status" value="1"/>
</dbReference>
<evidence type="ECO:0000259" key="13">
    <source>
        <dbReference type="Pfam" id="PF04452"/>
    </source>
</evidence>
<accession>A0A6I3XIA5</accession>
<evidence type="ECO:0000256" key="9">
    <source>
        <dbReference type="ARBA" id="ARBA00022691"/>
    </source>
</evidence>
<dbReference type="EC" id="2.1.1.193" evidence="3 12"/>
<dbReference type="SUPFAM" id="SSF75217">
    <property type="entry name" value="alpha/beta knot"/>
    <property type="match status" value="1"/>
</dbReference>
<keyword evidence="9 12" id="KW-0949">S-adenosyl-L-methionine</keyword>
<dbReference type="CDD" id="cd18084">
    <property type="entry name" value="RsmE-like"/>
    <property type="match status" value="1"/>
</dbReference>
<dbReference type="Gene3D" id="2.40.240.20">
    <property type="entry name" value="Hypothetical PUA domain-like, domain 1"/>
    <property type="match status" value="1"/>
</dbReference>
<evidence type="ECO:0000259" key="14">
    <source>
        <dbReference type="Pfam" id="PF20260"/>
    </source>
</evidence>
<keyword evidence="16" id="KW-1185">Reference proteome</keyword>
<comment type="catalytic activity">
    <reaction evidence="11 12">
        <text>uridine(1498) in 16S rRNA + S-adenosyl-L-methionine = N(3)-methyluridine(1498) in 16S rRNA + S-adenosyl-L-homocysteine + H(+)</text>
        <dbReference type="Rhea" id="RHEA:42920"/>
        <dbReference type="Rhea" id="RHEA-COMP:10283"/>
        <dbReference type="Rhea" id="RHEA-COMP:10284"/>
        <dbReference type="ChEBI" id="CHEBI:15378"/>
        <dbReference type="ChEBI" id="CHEBI:57856"/>
        <dbReference type="ChEBI" id="CHEBI:59789"/>
        <dbReference type="ChEBI" id="CHEBI:65315"/>
        <dbReference type="ChEBI" id="CHEBI:74502"/>
        <dbReference type="EC" id="2.1.1.193"/>
    </reaction>
</comment>
<dbReference type="OrthoDB" id="9815641at2"/>
<dbReference type="InterPro" id="IPR029026">
    <property type="entry name" value="tRNA_m1G_MTases_N"/>
</dbReference>
<proteinExistence type="inferred from homology"/>
<keyword evidence="8 12" id="KW-0808">Transferase</keyword>
<evidence type="ECO:0000256" key="5">
    <source>
        <dbReference type="ARBA" id="ARBA00022490"/>
    </source>
</evidence>
<protein>
    <recommendedName>
        <fullName evidence="4 12">Ribosomal RNA small subunit methyltransferase E</fullName>
        <ecNumber evidence="3 12">2.1.1.193</ecNumber>
    </recommendedName>
</protein>
<comment type="subcellular location">
    <subcellularLocation>
        <location evidence="1 12">Cytoplasm</location>
    </subcellularLocation>
</comment>
<dbReference type="Pfam" id="PF04452">
    <property type="entry name" value="Methyltrans_RNA"/>
    <property type="match status" value="1"/>
</dbReference>
<evidence type="ECO:0000256" key="3">
    <source>
        <dbReference type="ARBA" id="ARBA00012328"/>
    </source>
</evidence>
<sequence>MPRFYIDAPLACGQLLDLPAEVAHHIHVVRLAPGDTLTLFNGAGGQYDAVLTEVGKKKATAELRAFDPREAELPYPVTLAQGLPEGTKMDWIVEKAVELGVAAVQPLAARRCVVRLSAERAEKKLEHWRGVVVAAAEQSGRNRLATVAGPAEFRDWIGTPADGPRLLLSPRGTQLLTAWARDAGPQAVTLLVGPEGGFTDEEEDAAVRGGAVMVTMGPRVLRTETAALAAVSMLAALWGGM</sequence>
<dbReference type="InterPro" id="IPR029028">
    <property type="entry name" value="Alpha/beta_knot_MTases"/>
</dbReference>
<dbReference type="SUPFAM" id="SSF88697">
    <property type="entry name" value="PUA domain-like"/>
    <property type="match status" value="1"/>
</dbReference>
<evidence type="ECO:0000256" key="10">
    <source>
        <dbReference type="ARBA" id="ARBA00025699"/>
    </source>
</evidence>
<reference evidence="15 16" key="1">
    <citation type="submission" date="2019-11" db="EMBL/GenBank/DDBJ databases">
        <title>Draft Genome Sequences of Six Type Strains of the Genus Massilia.</title>
        <authorList>
            <person name="Miess H."/>
            <person name="Frediansyah A."/>
            <person name="Goeker M."/>
            <person name="Gross H."/>
        </authorList>
    </citation>
    <scope>NUCLEOTIDE SEQUENCE [LARGE SCALE GENOMIC DNA]</scope>
    <source>
        <strain evidence="15 16">DSM 17513</strain>
    </source>
</reference>
<organism evidence="15 16">
    <name type="scientific">Pseudoduganella dura</name>
    <dbReference type="NCBI Taxonomy" id="321982"/>
    <lineage>
        <taxon>Bacteria</taxon>
        <taxon>Pseudomonadati</taxon>
        <taxon>Pseudomonadota</taxon>
        <taxon>Betaproteobacteria</taxon>
        <taxon>Burkholderiales</taxon>
        <taxon>Oxalobacteraceae</taxon>
        <taxon>Telluria group</taxon>
        <taxon>Pseudoduganella</taxon>
    </lineage>
</organism>
<dbReference type="AlphaFoldDB" id="A0A6I3XIA5"/>
<dbReference type="InterPro" id="IPR046887">
    <property type="entry name" value="RsmE_PUA-like"/>
</dbReference>
<keyword evidence="5 12" id="KW-0963">Cytoplasm</keyword>
<dbReference type="GO" id="GO:0070475">
    <property type="term" value="P:rRNA base methylation"/>
    <property type="evidence" value="ECO:0007669"/>
    <property type="project" value="TreeGrafter"/>
</dbReference>
<comment type="similarity">
    <text evidence="2 12">Belongs to the RNA methyltransferase RsmE family.</text>
</comment>
<evidence type="ECO:0000313" key="16">
    <source>
        <dbReference type="Proteomes" id="UP000431684"/>
    </source>
</evidence>
<evidence type="ECO:0000256" key="4">
    <source>
        <dbReference type="ARBA" id="ARBA00013673"/>
    </source>
</evidence>
<dbReference type="PANTHER" id="PTHR30027:SF3">
    <property type="entry name" value="16S RRNA (URACIL(1498)-N(3))-METHYLTRANSFERASE"/>
    <property type="match status" value="1"/>
</dbReference>
<evidence type="ECO:0000256" key="11">
    <source>
        <dbReference type="ARBA" id="ARBA00047944"/>
    </source>
</evidence>
<dbReference type="InterPro" id="IPR015947">
    <property type="entry name" value="PUA-like_sf"/>
</dbReference>
<keyword evidence="6 12" id="KW-0698">rRNA processing</keyword>
<evidence type="ECO:0000313" key="15">
    <source>
        <dbReference type="EMBL" id="MUI12418.1"/>
    </source>
</evidence>
<comment type="caution">
    <text evidence="15">The sequence shown here is derived from an EMBL/GenBank/DDBJ whole genome shotgun (WGS) entry which is preliminary data.</text>
</comment>
<dbReference type="InterPro" id="IPR006700">
    <property type="entry name" value="RsmE"/>
</dbReference>
<dbReference type="GO" id="GO:0070042">
    <property type="term" value="F:rRNA (uridine-N3-)-methyltransferase activity"/>
    <property type="evidence" value="ECO:0007669"/>
    <property type="project" value="TreeGrafter"/>
</dbReference>
<dbReference type="InterPro" id="IPR046886">
    <property type="entry name" value="RsmE_MTase_dom"/>
</dbReference>
<dbReference type="Pfam" id="PF20260">
    <property type="entry name" value="PUA_4"/>
    <property type="match status" value="1"/>
</dbReference>
<dbReference type="NCBIfam" id="TIGR00046">
    <property type="entry name" value="RsmE family RNA methyltransferase"/>
    <property type="match status" value="1"/>
</dbReference>
<evidence type="ECO:0000256" key="6">
    <source>
        <dbReference type="ARBA" id="ARBA00022552"/>
    </source>
</evidence>
<dbReference type="Proteomes" id="UP000431684">
    <property type="component" value="Unassembled WGS sequence"/>
</dbReference>
<dbReference type="GO" id="GO:0005737">
    <property type="term" value="C:cytoplasm"/>
    <property type="evidence" value="ECO:0007669"/>
    <property type="project" value="UniProtKB-SubCell"/>
</dbReference>
<keyword evidence="7 12" id="KW-0489">Methyltransferase</keyword>
<dbReference type="NCBIfam" id="NF008692">
    <property type="entry name" value="PRK11713.1-5"/>
    <property type="match status" value="1"/>
</dbReference>
<gene>
    <name evidence="15" type="ORF">GJV26_08040</name>
</gene>
<evidence type="ECO:0000256" key="12">
    <source>
        <dbReference type="PIRNR" id="PIRNR015601"/>
    </source>
</evidence>
<dbReference type="RefSeq" id="WP_155708367.1">
    <property type="nucleotide sequence ID" value="NZ_BMWU01000007.1"/>
</dbReference>
<comment type="function">
    <text evidence="10 12">Specifically methylates the N3 position of the uracil ring of uridine 1498 (m3U1498) in 16S rRNA. Acts on the fully assembled 30S ribosomal subunit.</text>
</comment>
<evidence type="ECO:0000256" key="7">
    <source>
        <dbReference type="ARBA" id="ARBA00022603"/>
    </source>
</evidence>
<dbReference type="PANTHER" id="PTHR30027">
    <property type="entry name" value="RIBOSOMAL RNA SMALL SUBUNIT METHYLTRANSFERASE E"/>
    <property type="match status" value="1"/>
</dbReference>
<dbReference type="Gene3D" id="3.40.1280.10">
    <property type="match status" value="1"/>
</dbReference>
<name>A0A6I3XIA5_9BURK</name>